<keyword evidence="2" id="KW-0238">DNA-binding</keyword>
<protein>
    <submittedName>
        <fullName evidence="6">Uncharacterized protein</fullName>
    </submittedName>
</protein>
<reference evidence="6 7" key="1">
    <citation type="submission" date="2017-08" db="EMBL/GenBank/DDBJ databases">
        <title>Acidophilic green algal genome provides insights into adaptation to an acidic environment.</title>
        <authorList>
            <person name="Hirooka S."/>
            <person name="Hirose Y."/>
            <person name="Kanesaki Y."/>
            <person name="Higuchi S."/>
            <person name="Fujiwara T."/>
            <person name="Onuma R."/>
            <person name="Era A."/>
            <person name="Ohbayashi R."/>
            <person name="Uzuka A."/>
            <person name="Nozaki H."/>
            <person name="Yoshikawa H."/>
            <person name="Miyagishima S.Y."/>
        </authorList>
    </citation>
    <scope>NUCLEOTIDE SEQUENCE [LARGE SCALE GENOMIC DNA]</scope>
    <source>
        <strain evidence="6 7">NIES-2499</strain>
    </source>
</reference>
<comment type="caution">
    <text evidence="6">The sequence shown here is derived from an EMBL/GenBank/DDBJ whole genome shotgun (WGS) entry which is preliminary data.</text>
</comment>
<accession>A0A250WVJ1</accession>
<evidence type="ECO:0000313" key="7">
    <source>
        <dbReference type="Proteomes" id="UP000232323"/>
    </source>
</evidence>
<proteinExistence type="predicted"/>
<sequence length="864" mass="96312">MNPAVEAAPRPSAENVQVMYVKRLTLSDACTSKQIKLPRSAAETFMRPMSDRETTVQDFLDEDDRPWSFAVTRYNCQYALSKIGLFAQAHAMAPNDYLVFYTLNTDHELRIACRKMLPAILSHGLEIFNEHLESTTVSHAHCKKLNVTHHQHPQQQQQQHNLTMSSMTAREAQAHGFTTPVVPKRQNVLLQQVGLTVSPLLSEDILSADNTQLYPMNEVMQVMDKSCNETLRAGFATEMRSIYGENLPPGLLSHPVRGLISQQKKDFVTLKRSCHRNSQREHAHEQTDGFFSPLASKDMPLQQGVHRPCWSHDLRRGLEVKNSVRKCKPDPELTHTAALSRQGLQPAAHITLKKQSNIQADLDFPLLQECKVFMRHPSSPSINCRRTSSSHLRGHALPESIMPPHSATPIWFNEHVYMAPPCLISQPAEHLPKTLKRRSPPQKSSRKLSSAAGAWDAGGACLLTWNPEDSDNEDSDSSSTTEEFEGTAAAEVLTMMSTGNTPSQCVNLISPKRQVMRQSGQRLHPHDADSVNAGRVRRARCYLSNWCGPVEGGRGEGIKRVRVYKQITRVTDQQYLASDQQITGVTDQQNFASNEVETEFRMMTTNVKKLMVPSFLCRPAVQCCNSVDLRAVHGIPHEGHTPQLQLQQQQQQQHSFSYLEAVSSERPLSPMNFTFPSQQSVKALPPSPMMLLESLGRDLTDNIVVCKILTHTDLLRGEIMLTVTPVVSKIMWNRQHSASERHGQHLPLKDESGQCWSCSFIPKVTKRSRSVDMVTSRSRSVDSCLGSDACDKPQGAEGLCMLQGAGEYLSLKGASVGDMLRIGDGAIQQLAGSSSGHLPPEQCFSMRLLRQTDIALLADAIRQS</sequence>
<dbReference type="SUPFAM" id="SSF101936">
    <property type="entry name" value="DNA-binding pseudobarrel domain"/>
    <property type="match status" value="1"/>
</dbReference>
<dbReference type="InterPro" id="IPR015300">
    <property type="entry name" value="DNA-bd_pseudobarrel_sf"/>
</dbReference>
<evidence type="ECO:0000256" key="4">
    <source>
        <dbReference type="ARBA" id="ARBA00023242"/>
    </source>
</evidence>
<dbReference type="Proteomes" id="UP000232323">
    <property type="component" value="Unassembled WGS sequence"/>
</dbReference>
<dbReference type="AlphaFoldDB" id="A0A250WVJ1"/>
<keyword evidence="1" id="KW-0805">Transcription regulation</keyword>
<evidence type="ECO:0000256" key="1">
    <source>
        <dbReference type="ARBA" id="ARBA00023015"/>
    </source>
</evidence>
<evidence type="ECO:0000313" key="6">
    <source>
        <dbReference type="EMBL" id="GAX74863.1"/>
    </source>
</evidence>
<keyword evidence="3" id="KW-0804">Transcription</keyword>
<evidence type="ECO:0000256" key="3">
    <source>
        <dbReference type="ARBA" id="ARBA00023163"/>
    </source>
</evidence>
<feature type="compositionally biased region" description="Basic residues" evidence="5">
    <location>
        <begin position="433"/>
        <end position="446"/>
    </location>
</feature>
<dbReference type="CDD" id="cd10017">
    <property type="entry name" value="B3_DNA"/>
    <property type="match status" value="1"/>
</dbReference>
<dbReference type="Gene3D" id="2.40.330.10">
    <property type="entry name" value="DNA-binding pseudobarrel domain"/>
    <property type="match status" value="1"/>
</dbReference>
<name>A0A250WVJ1_9CHLO</name>
<gene>
    <name evidence="6" type="ORF">CEUSTIGMA_g2309.t1</name>
</gene>
<evidence type="ECO:0000256" key="2">
    <source>
        <dbReference type="ARBA" id="ARBA00023125"/>
    </source>
</evidence>
<feature type="region of interest" description="Disordered" evidence="5">
    <location>
        <begin position="432"/>
        <end position="453"/>
    </location>
</feature>
<dbReference type="EMBL" id="BEGY01000009">
    <property type="protein sequence ID" value="GAX74863.1"/>
    <property type="molecule type" value="Genomic_DNA"/>
</dbReference>
<keyword evidence="4" id="KW-0539">Nucleus</keyword>
<dbReference type="GO" id="GO:0003677">
    <property type="term" value="F:DNA binding"/>
    <property type="evidence" value="ECO:0007669"/>
    <property type="project" value="UniProtKB-KW"/>
</dbReference>
<dbReference type="OrthoDB" id="543009at2759"/>
<dbReference type="InterPro" id="IPR003340">
    <property type="entry name" value="B3_DNA-bd"/>
</dbReference>
<keyword evidence="7" id="KW-1185">Reference proteome</keyword>
<evidence type="ECO:0000256" key="5">
    <source>
        <dbReference type="SAM" id="MobiDB-lite"/>
    </source>
</evidence>
<organism evidence="6 7">
    <name type="scientific">Chlamydomonas eustigma</name>
    <dbReference type="NCBI Taxonomy" id="1157962"/>
    <lineage>
        <taxon>Eukaryota</taxon>
        <taxon>Viridiplantae</taxon>
        <taxon>Chlorophyta</taxon>
        <taxon>core chlorophytes</taxon>
        <taxon>Chlorophyceae</taxon>
        <taxon>CS clade</taxon>
        <taxon>Chlamydomonadales</taxon>
        <taxon>Chlamydomonadaceae</taxon>
        <taxon>Chlamydomonas</taxon>
    </lineage>
</organism>